<keyword evidence="3 4" id="KW-0408">Iron</keyword>
<evidence type="ECO:0000259" key="6">
    <source>
        <dbReference type="PROSITE" id="PS51007"/>
    </source>
</evidence>
<dbReference type="PANTHER" id="PTHR35008:SF8">
    <property type="entry name" value="ALCOHOL DEHYDROGENASE CYTOCHROME C SUBUNIT"/>
    <property type="match status" value="1"/>
</dbReference>
<dbReference type="PANTHER" id="PTHR35008">
    <property type="entry name" value="BLL4482 PROTEIN-RELATED"/>
    <property type="match status" value="1"/>
</dbReference>
<dbReference type="STRING" id="652787.SAMN05216490_1308"/>
<keyword evidence="1 4" id="KW-0349">Heme</keyword>
<gene>
    <name evidence="7" type="ORF">SAMN05216490_1308</name>
</gene>
<sequence length="320" mass="35419">MKKIGKGLLYLVIAVVLIAVIAVSYITLALPSVGKPENITIAITPQRVLRGKYLANHVSLCMDCHSQRDWSKSIGAIEPDKFGAGGDKFDSSDDGLPGVIYVPNITPHNLKNWTDGELFRAITTGERKDGSAIFPLMPWDYYSKMSREDLYSIIAYLRKLTPIVTSPYPKRQLDFPLNILVYTMPHKASLGEIPPQSDTIKYGAYIINEAACGGCHSPLKNGKIIHGMDYAGGRDFKIQGRSYYSANITPDKATGIGNWTREAFVNRFKSYTDSAGAKQKNAHAISPMPWYDYSGMSEADLKAIYAYLKSIKPVSHKIVN</sequence>
<keyword evidence="5" id="KW-0812">Transmembrane</keyword>
<dbReference type="GO" id="GO:0046872">
    <property type="term" value="F:metal ion binding"/>
    <property type="evidence" value="ECO:0007669"/>
    <property type="project" value="UniProtKB-KW"/>
</dbReference>
<dbReference type="RefSeq" id="WP_091370482.1">
    <property type="nucleotide sequence ID" value="NZ_LT629740.1"/>
</dbReference>
<evidence type="ECO:0000256" key="3">
    <source>
        <dbReference type="ARBA" id="ARBA00023004"/>
    </source>
</evidence>
<evidence type="ECO:0000313" key="7">
    <source>
        <dbReference type="EMBL" id="SDS52279.1"/>
    </source>
</evidence>
<dbReference type="Pfam" id="PF00034">
    <property type="entry name" value="Cytochrom_C"/>
    <property type="match status" value="1"/>
</dbReference>
<organism evidence="7 8">
    <name type="scientific">Mucilaginibacter mallensis</name>
    <dbReference type="NCBI Taxonomy" id="652787"/>
    <lineage>
        <taxon>Bacteria</taxon>
        <taxon>Pseudomonadati</taxon>
        <taxon>Bacteroidota</taxon>
        <taxon>Sphingobacteriia</taxon>
        <taxon>Sphingobacteriales</taxon>
        <taxon>Sphingobacteriaceae</taxon>
        <taxon>Mucilaginibacter</taxon>
    </lineage>
</organism>
<dbReference type="InterPro" id="IPR036909">
    <property type="entry name" value="Cyt_c-like_dom_sf"/>
</dbReference>
<reference evidence="7 8" key="1">
    <citation type="submission" date="2016-10" db="EMBL/GenBank/DDBJ databases">
        <authorList>
            <person name="de Groot N.N."/>
        </authorList>
    </citation>
    <scope>NUCLEOTIDE SEQUENCE [LARGE SCALE GENOMIC DNA]</scope>
    <source>
        <strain evidence="7 8">MP1X4</strain>
    </source>
</reference>
<feature type="domain" description="Cytochrome c" evidence="6">
    <location>
        <begin position="46"/>
        <end position="161"/>
    </location>
</feature>
<evidence type="ECO:0000256" key="2">
    <source>
        <dbReference type="ARBA" id="ARBA00022723"/>
    </source>
</evidence>
<feature type="transmembrane region" description="Helical" evidence="5">
    <location>
        <begin position="7"/>
        <end position="28"/>
    </location>
</feature>
<dbReference type="InterPro" id="IPR051459">
    <property type="entry name" value="Cytochrome_c-type_DH"/>
</dbReference>
<accession>A0A1H1SXZ2</accession>
<keyword evidence="8" id="KW-1185">Reference proteome</keyword>
<dbReference type="Gene3D" id="1.10.760.10">
    <property type="entry name" value="Cytochrome c-like domain"/>
    <property type="match status" value="2"/>
</dbReference>
<evidence type="ECO:0000256" key="4">
    <source>
        <dbReference type="PROSITE-ProRule" id="PRU00433"/>
    </source>
</evidence>
<dbReference type="AlphaFoldDB" id="A0A1H1SXZ2"/>
<dbReference type="Proteomes" id="UP000199679">
    <property type="component" value="Chromosome I"/>
</dbReference>
<dbReference type="OrthoDB" id="9809720at2"/>
<keyword evidence="5" id="KW-1133">Transmembrane helix</keyword>
<name>A0A1H1SXZ2_MUCMA</name>
<keyword evidence="2 4" id="KW-0479">Metal-binding</keyword>
<dbReference type="SUPFAM" id="SSF46626">
    <property type="entry name" value="Cytochrome c"/>
    <property type="match status" value="2"/>
</dbReference>
<evidence type="ECO:0000256" key="5">
    <source>
        <dbReference type="SAM" id="Phobius"/>
    </source>
</evidence>
<dbReference type="GO" id="GO:0009055">
    <property type="term" value="F:electron transfer activity"/>
    <property type="evidence" value="ECO:0007669"/>
    <property type="project" value="InterPro"/>
</dbReference>
<keyword evidence="5" id="KW-0472">Membrane</keyword>
<evidence type="ECO:0000313" key="8">
    <source>
        <dbReference type="Proteomes" id="UP000199679"/>
    </source>
</evidence>
<dbReference type="PROSITE" id="PS51007">
    <property type="entry name" value="CYTC"/>
    <property type="match status" value="2"/>
</dbReference>
<evidence type="ECO:0000256" key="1">
    <source>
        <dbReference type="ARBA" id="ARBA00022617"/>
    </source>
</evidence>
<feature type="domain" description="Cytochrome c" evidence="6">
    <location>
        <begin position="198"/>
        <end position="312"/>
    </location>
</feature>
<dbReference type="GO" id="GO:0020037">
    <property type="term" value="F:heme binding"/>
    <property type="evidence" value="ECO:0007669"/>
    <property type="project" value="InterPro"/>
</dbReference>
<dbReference type="EMBL" id="LT629740">
    <property type="protein sequence ID" value="SDS52279.1"/>
    <property type="molecule type" value="Genomic_DNA"/>
</dbReference>
<protein>
    <submittedName>
        <fullName evidence="7">Cytochrome c</fullName>
    </submittedName>
</protein>
<proteinExistence type="predicted"/>
<dbReference type="InterPro" id="IPR009056">
    <property type="entry name" value="Cyt_c-like_dom"/>
</dbReference>